<dbReference type="PANTHER" id="PTHR40940">
    <property type="entry name" value="PROTEIN BATD-RELATED"/>
    <property type="match status" value="1"/>
</dbReference>
<sequence>TIPQVINVTGAVEQPKDVDDNSMRVDDSIHLVAEVSNSNPYLNEAIRVVYKIYVANQTGVTGWNELDSPKYRDFWSQNIDNRNQQVKNGTYNGEPYRYLVLREAILYPQKTGKLEIEPLTLDVQVQIPTNRRDFFGRPYMTTTSKTVSAGKREITVKNLPVAGRPASFTGAVGDFDFKVETDKAQLDAGESLTATVTASGSGNLKLMELPKLKAPQSLEVYDPARANKVSTNIYGMRGSITDSYTVVPQYGGKYIIPPVEFSYFDPKKEEYITKSSGEMLLMVEGDAPTSTSATAANNAINGERNVIQNNAQFAFIKTNTELIDQEKTYFFNSTTYWSILGGSFLLIPLVLLFRKQQEKRSADVVGNRVRTANKLSKKYLSTAKKNIGNHELFYVSLEKSLHNYLKSKLRIQTSDMSKDKVDLLLAERGAQTETRKGFVELLASCEFARYTPSSNATMKEDYEKAGRVLNEIDKQLKK</sequence>
<feature type="transmembrane region" description="Helical" evidence="1">
    <location>
        <begin position="335"/>
        <end position="353"/>
    </location>
</feature>
<evidence type="ECO:0000313" key="3">
    <source>
        <dbReference type="Proteomes" id="UP000196102"/>
    </source>
</evidence>
<dbReference type="Pfam" id="PF13584">
    <property type="entry name" value="BatD"/>
    <property type="match status" value="1"/>
</dbReference>
<accession>A0A1Z8B284</accession>
<name>A0A1Z8B284_9FLAO</name>
<keyword evidence="1" id="KW-0812">Transmembrane</keyword>
<reference evidence="3" key="1">
    <citation type="journal article" date="2017" name="Proc. Natl. Acad. Sci. U.S.A.">
        <title>Simulation of Deepwater Horizon oil plume reveals substrate specialization within a complex community of hydrocarbon-degraders.</title>
        <authorList>
            <person name="Hu P."/>
            <person name="Dubinsky E.A."/>
            <person name="Probst A.J."/>
            <person name="Wang J."/>
            <person name="Sieber C.M.K."/>
            <person name="Tom L.M."/>
            <person name="Gardinali P."/>
            <person name="Banfield J.F."/>
            <person name="Atlas R.M."/>
            <person name="Andersen G.L."/>
        </authorList>
    </citation>
    <scope>NUCLEOTIDE SEQUENCE [LARGE SCALE GENOMIC DNA]</scope>
</reference>
<dbReference type="RefSeq" id="WP_303686395.1">
    <property type="nucleotide sequence ID" value="NZ_CAJXYO010000051.1"/>
</dbReference>
<dbReference type="Proteomes" id="UP000196102">
    <property type="component" value="Unassembled WGS sequence"/>
</dbReference>
<evidence type="ECO:0000256" key="1">
    <source>
        <dbReference type="SAM" id="Phobius"/>
    </source>
</evidence>
<dbReference type="AlphaFoldDB" id="A0A1Z8B284"/>
<gene>
    <name evidence="2" type="ORF">A9Q93_05495</name>
</gene>
<evidence type="ECO:0000313" key="2">
    <source>
        <dbReference type="EMBL" id="OUS16670.1"/>
    </source>
</evidence>
<organism evidence="2 3">
    <name type="scientific">Nonlabens dokdonensis</name>
    <dbReference type="NCBI Taxonomy" id="328515"/>
    <lineage>
        <taxon>Bacteria</taxon>
        <taxon>Pseudomonadati</taxon>
        <taxon>Bacteroidota</taxon>
        <taxon>Flavobacteriia</taxon>
        <taxon>Flavobacteriales</taxon>
        <taxon>Flavobacteriaceae</taxon>
        <taxon>Nonlabens</taxon>
    </lineage>
</organism>
<protein>
    <submittedName>
        <fullName evidence="2">BatD protein</fullName>
    </submittedName>
</protein>
<feature type="non-terminal residue" evidence="2">
    <location>
        <position position="1"/>
    </location>
</feature>
<keyword evidence="1" id="KW-0472">Membrane</keyword>
<keyword evidence="1" id="KW-1133">Transmembrane helix</keyword>
<dbReference type="PANTHER" id="PTHR40940:SF2">
    <property type="entry name" value="BATD"/>
    <property type="match status" value="1"/>
</dbReference>
<proteinExistence type="predicted"/>
<comment type="caution">
    <text evidence="2">The sequence shown here is derived from an EMBL/GenBank/DDBJ whole genome shotgun (WGS) entry which is preliminary data.</text>
</comment>
<dbReference type="InterPro" id="IPR025738">
    <property type="entry name" value="BatD"/>
</dbReference>
<dbReference type="EMBL" id="MAAX01000090">
    <property type="protein sequence ID" value="OUS16670.1"/>
    <property type="molecule type" value="Genomic_DNA"/>
</dbReference>